<dbReference type="KEGG" id="sof:NCTC11214_01953"/>
<feature type="region of interest" description="Disordered" evidence="1">
    <location>
        <begin position="1"/>
        <end position="29"/>
    </location>
</feature>
<organism evidence="2 3">
    <name type="scientific">Serratia odorifera</name>
    <dbReference type="NCBI Taxonomy" id="618"/>
    <lineage>
        <taxon>Bacteria</taxon>
        <taxon>Pseudomonadati</taxon>
        <taxon>Pseudomonadota</taxon>
        <taxon>Gammaproteobacteria</taxon>
        <taxon>Enterobacterales</taxon>
        <taxon>Yersiniaceae</taxon>
        <taxon>Serratia</taxon>
    </lineage>
</organism>
<evidence type="ECO:0000256" key="1">
    <source>
        <dbReference type="SAM" id="MobiDB-lite"/>
    </source>
</evidence>
<evidence type="ECO:0000313" key="2">
    <source>
        <dbReference type="EMBL" id="VDZ56034.1"/>
    </source>
</evidence>
<gene>
    <name evidence="2" type="ORF">NCTC11214_01953</name>
</gene>
<evidence type="ECO:0000313" key="3">
    <source>
        <dbReference type="Proteomes" id="UP000281391"/>
    </source>
</evidence>
<name>A0A3S4E8J1_SEROD</name>
<protein>
    <submittedName>
        <fullName evidence="2">Uncharacterized protein</fullName>
    </submittedName>
</protein>
<dbReference type="AlphaFoldDB" id="A0A3S4E8J1"/>
<dbReference type="Proteomes" id="UP000281391">
    <property type="component" value="Chromosome"/>
</dbReference>
<accession>A0A3S4E8J1</accession>
<sequence>MARSFQTMYRSVSERHTKGVADNHEGHQQNGIALEVVPVEIQVNEPVSTGCVQGECPHY</sequence>
<proteinExistence type="predicted"/>
<reference evidence="2 3" key="1">
    <citation type="submission" date="2018-12" db="EMBL/GenBank/DDBJ databases">
        <authorList>
            <consortium name="Pathogen Informatics"/>
        </authorList>
    </citation>
    <scope>NUCLEOTIDE SEQUENCE [LARGE SCALE GENOMIC DNA]</scope>
    <source>
        <strain evidence="2 3">NCTC11214</strain>
    </source>
</reference>
<dbReference type="EMBL" id="LR134117">
    <property type="protein sequence ID" value="VDZ56034.1"/>
    <property type="molecule type" value="Genomic_DNA"/>
</dbReference>
<feature type="compositionally biased region" description="Basic and acidic residues" evidence="1">
    <location>
        <begin position="12"/>
        <end position="27"/>
    </location>
</feature>
<feature type="compositionally biased region" description="Polar residues" evidence="1">
    <location>
        <begin position="1"/>
        <end position="10"/>
    </location>
</feature>